<feature type="region of interest" description="Disordered" evidence="2">
    <location>
        <begin position="57"/>
        <end position="88"/>
    </location>
</feature>
<keyword evidence="1" id="KW-0175">Coiled coil</keyword>
<organism evidence="3">
    <name type="scientific">marine metagenome</name>
    <dbReference type="NCBI Taxonomy" id="408172"/>
    <lineage>
        <taxon>unclassified sequences</taxon>
        <taxon>metagenomes</taxon>
        <taxon>ecological metagenomes</taxon>
    </lineage>
</organism>
<dbReference type="AlphaFoldDB" id="A0A382LM37"/>
<accession>A0A382LM37</accession>
<sequence length="219" mass="25428">MKNSESLQLVKEQLKIKSIELRKVEESNSTVNIKIKSLITENQDEVKKLKSAIAKKDTEIQQRDREVRNVSDRLKEAEDVAKQPAPATGIDPKIIEKIKELKVHTEKLKKKIRSEQDFNKRFEKEKSVLLKEIKRLKKEEGKTDELHKRIEQYKKELNQVKSSTNEVDEALQQSIKEKDTLIKKLKLVIKKDTDTTELPEAITKDERFEGMKPVGMVAV</sequence>
<evidence type="ECO:0000256" key="1">
    <source>
        <dbReference type="SAM" id="Coils"/>
    </source>
</evidence>
<feature type="non-terminal residue" evidence="3">
    <location>
        <position position="219"/>
    </location>
</feature>
<protein>
    <submittedName>
        <fullName evidence="3">Uncharacterized protein</fullName>
    </submittedName>
</protein>
<feature type="compositionally biased region" description="Basic and acidic residues" evidence="2">
    <location>
        <begin position="57"/>
        <end position="81"/>
    </location>
</feature>
<name>A0A382LM37_9ZZZZ</name>
<proteinExistence type="predicted"/>
<feature type="coiled-coil region" evidence="1">
    <location>
        <begin position="119"/>
        <end position="173"/>
    </location>
</feature>
<evidence type="ECO:0000256" key="2">
    <source>
        <dbReference type="SAM" id="MobiDB-lite"/>
    </source>
</evidence>
<evidence type="ECO:0000313" key="3">
    <source>
        <dbReference type="EMBL" id="SVC36277.1"/>
    </source>
</evidence>
<gene>
    <name evidence="3" type="ORF">METZ01_LOCUS289131</name>
</gene>
<reference evidence="3" key="1">
    <citation type="submission" date="2018-05" db="EMBL/GenBank/DDBJ databases">
        <authorList>
            <person name="Lanie J.A."/>
            <person name="Ng W.-L."/>
            <person name="Kazmierczak K.M."/>
            <person name="Andrzejewski T.M."/>
            <person name="Davidsen T.M."/>
            <person name="Wayne K.J."/>
            <person name="Tettelin H."/>
            <person name="Glass J.I."/>
            <person name="Rusch D."/>
            <person name="Podicherti R."/>
            <person name="Tsui H.-C.T."/>
            <person name="Winkler M.E."/>
        </authorList>
    </citation>
    <scope>NUCLEOTIDE SEQUENCE</scope>
</reference>
<dbReference type="EMBL" id="UINC01087148">
    <property type="protein sequence ID" value="SVC36277.1"/>
    <property type="molecule type" value="Genomic_DNA"/>
</dbReference>